<dbReference type="KEGG" id="ovi:T265_03720"/>
<feature type="region of interest" description="Disordered" evidence="1">
    <location>
        <begin position="330"/>
        <end position="349"/>
    </location>
</feature>
<accession>A0A074ZQN8</accession>
<sequence length="403" mass="44957">MGNLVEGFLNIQVNRYNVVSSVVGCCVGLEEVKLAATNGPLRQESILPVIYVSSCRQEPGYWTSDQKFKGSHQKGDTDLECGWIMDLFHWEETIPQFIEAKLEYSKKEEQQLRYIGLWNGSATAAIGHDAYKFSRHPTKIPAKSSRARAFFLSFGAVTRIRTKIPWPQPFEEGDVRTFLEDFEEVAEAAVLKTDRGPCEGGPGCGQKRPSEMDWAAAKEALAAGFDTPADRQETMRRFKTARMAPGSDTTVFFAGLQQLLDRALPTLDGVSRNQLLSDQFVEGVHPALGAQLRLARATGQLSVEELVLLARELPQEPLATLQFNLMRLSHNGSSPSDEQRRRYGSVDDSGNGDLVNERCTFSTAVRHVCEYCEANSGLDSRIGLTNCLKMAIKQDLLWKDRRM</sequence>
<gene>
    <name evidence="2" type="ORF">T265_03720</name>
</gene>
<dbReference type="STRING" id="6198.A0A074ZQN8"/>
<evidence type="ECO:0000256" key="1">
    <source>
        <dbReference type="SAM" id="MobiDB-lite"/>
    </source>
</evidence>
<dbReference type="Proteomes" id="UP000054324">
    <property type="component" value="Unassembled WGS sequence"/>
</dbReference>
<organism evidence="2 3">
    <name type="scientific">Opisthorchis viverrini</name>
    <name type="common">Southeast Asian liver fluke</name>
    <dbReference type="NCBI Taxonomy" id="6198"/>
    <lineage>
        <taxon>Eukaryota</taxon>
        <taxon>Metazoa</taxon>
        <taxon>Spiralia</taxon>
        <taxon>Lophotrochozoa</taxon>
        <taxon>Platyhelminthes</taxon>
        <taxon>Trematoda</taxon>
        <taxon>Digenea</taxon>
        <taxon>Opisthorchiida</taxon>
        <taxon>Opisthorchiata</taxon>
        <taxon>Opisthorchiidae</taxon>
        <taxon>Opisthorchis</taxon>
    </lineage>
</organism>
<reference evidence="2 3" key="1">
    <citation type="submission" date="2013-11" db="EMBL/GenBank/DDBJ databases">
        <title>Opisthorchis viverrini - life in the bile duct.</title>
        <authorList>
            <person name="Young N.D."/>
            <person name="Nagarajan N."/>
            <person name="Lin S.J."/>
            <person name="Korhonen P.K."/>
            <person name="Jex A.R."/>
            <person name="Hall R.S."/>
            <person name="Safavi-Hemami H."/>
            <person name="Kaewkong W."/>
            <person name="Bertrand D."/>
            <person name="Gao S."/>
            <person name="Seet Q."/>
            <person name="Wongkham S."/>
            <person name="Teh B.T."/>
            <person name="Wongkham C."/>
            <person name="Intapan P.M."/>
            <person name="Maleewong W."/>
            <person name="Yang X."/>
            <person name="Hu M."/>
            <person name="Wang Z."/>
            <person name="Hofmann A."/>
            <person name="Sternberg P.W."/>
            <person name="Tan P."/>
            <person name="Wang J."/>
            <person name="Gasser R.B."/>
        </authorList>
    </citation>
    <scope>NUCLEOTIDE SEQUENCE [LARGE SCALE GENOMIC DNA]</scope>
</reference>
<dbReference type="RefSeq" id="XP_009166531.1">
    <property type="nucleotide sequence ID" value="XM_009168267.1"/>
</dbReference>
<dbReference type="AlphaFoldDB" id="A0A074ZQN8"/>
<dbReference type="GeneID" id="20317907"/>
<dbReference type="EMBL" id="KL596673">
    <property type="protein sequence ID" value="KER29703.1"/>
    <property type="molecule type" value="Genomic_DNA"/>
</dbReference>
<protein>
    <submittedName>
        <fullName evidence="2">Uncharacterized protein</fullName>
    </submittedName>
</protein>
<dbReference type="OrthoDB" id="6247559at2759"/>
<dbReference type="CTD" id="20317907"/>
<evidence type="ECO:0000313" key="2">
    <source>
        <dbReference type="EMBL" id="KER29703.1"/>
    </source>
</evidence>
<proteinExistence type="predicted"/>
<keyword evidence="3" id="KW-1185">Reference proteome</keyword>
<name>A0A074ZQN8_OPIVI</name>
<evidence type="ECO:0000313" key="3">
    <source>
        <dbReference type="Proteomes" id="UP000054324"/>
    </source>
</evidence>